<dbReference type="InParanoid" id="A0A4R5CSA4"/>
<evidence type="ECO:0000256" key="2">
    <source>
        <dbReference type="SAM" id="SignalP"/>
    </source>
</evidence>
<dbReference type="Proteomes" id="UP000294739">
    <property type="component" value="Unassembled WGS sequence"/>
</dbReference>
<evidence type="ECO:0000256" key="1">
    <source>
        <dbReference type="SAM" id="MobiDB-lite"/>
    </source>
</evidence>
<feature type="region of interest" description="Disordered" evidence="1">
    <location>
        <begin position="167"/>
        <end position="209"/>
    </location>
</feature>
<protein>
    <submittedName>
        <fullName evidence="3">Uncharacterized protein</fullName>
    </submittedName>
</protein>
<dbReference type="OrthoDB" id="4828536at2"/>
<dbReference type="EMBL" id="SMKZ01000036">
    <property type="protein sequence ID" value="TDE02417.1"/>
    <property type="molecule type" value="Genomic_DNA"/>
</dbReference>
<keyword evidence="4" id="KW-1185">Reference proteome</keyword>
<proteinExistence type="predicted"/>
<feature type="signal peptide" evidence="2">
    <location>
        <begin position="1"/>
        <end position="23"/>
    </location>
</feature>
<comment type="caution">
    <text evidence="3">The sequence shown here is derived from an EMBL/GenBank/DDBJ whole genome shotgun (WGS) entry which is preliminary data.</text>
</comment>
<evidence type="ECO:0000313" key="4">
    <source>
        <dbReference type="Proteomes" id="UP000294739"/>
    </source>
</evidence>
<dbReference type="RefSeq" id="WP_131898444.1">
    <property type="nucleotide sequence ID" value="NZ_SMKZ01000036.1"/>
</dbReference>
<feature type="chain" id="PRO_5038559155" evidence="2">
    <location>
        <begin position="24"/>
        <end position="239"/>
    </location>
</feature>
<reference evidence="3 4" key="1">
    <citation type="submission" date="2019-03" db="EMBL/GenBank/DDBJ databases">
        <title>Draft genome sequences of novel Actinobacteria.</title>
        <authorList>
            <person name="Sahin N."/>
            <person name="Ay H."/>
            <person name="Saygin H."/>
        </authorList>
    </citation>
    <scope>NUCLEOTIDE SEQUENCE [LARGE SCALE GENOMIC DNA]</scope>
    <source>
        <strain evidence="3 4">5K138</strain>
    </source>
</reference>
<organism evidence="3 4">
    <name type="scientific">Jiangella asiatica</name>
    <dbReference type="NCBI Taxonomy" id="2530372"/>
    <lineage>
        <taxon>Bacteria</taxon>
        <taxon>Bacillati</taxon>
        <taxon>Actinomycetota</taxon>
        <taxon>Actinomycetes</taxon>
        <taxon>Jiangellales</taxon>
        <taxon>Jiangellaceae</taxon>
        <taxon>Jiangella</taxon>
    </lineage>
</organism>
<name>A0A4R5CSA4_9ACTN</name>
<dbReference type="AlphaFoldDB" id="A0A4R5CSA4"/>
<accession>A0A4R5CSA4</accession>
<sequence length="239" mass="24007">MADVTYARRWTLLLSGLSVLALAACGTESAAGPAPADQLADRAAEIGVAPEMMYAVSLDGFAPAWQSIGVHGDSGYNAAYVSTDGAVAMLTVDPRGMTDADCPARPLATAADPAAAVECTAEGDGWYRVSGDQHEYVAVHDGVAVALGAGVGTVDREALADAVAGAHPPTADELDELFPPERGDPGGAPVDRGDLPAEGDGAPINYEPSGSDSGLPFVVGGHDMVGHWPAASAVGLLSA</sequence>
<keyword evidence="2" id="KW-0732">Signal</keyword>
<gene>
    <name evidence="3" type="ORF">E1269_21725</name>
</gene>
<evidence type="ECO:0000313" key="3">
    <source>
        <dbReference type="EMBL" id="TDE02417.1"/>
    </source>
</evidence>